<proteinExistence type="predicted"/>
<evidence type="ECO:0000313" key="2">
    <source>
        <dbReference type="EMBL" id="GAA4255559.1"/>
    </source>
</evidence>
<reference evidence="3" key="1">
    <citation type="journal article" date="2019" name="Int. J. Syst. Evol. Microbiol.">
        <title>The Global Catalogue of Microorganisms (GCM) 10K type strain sequencing project: providing services to taxonomists for standard genome sequencing and annotation.</title>
        <authorList>
            <consortium name="The Broad Institute Genomics Platform"/>
            <consortium name="The Broad Institute Genome Sequencing Center for Infectious Disease"/>
            <person name="Wu L."/>
            <person name="Ma J."/>
        </authorList>
    </citation>
    <scope>NUCLEOTIDE SEQUENCE [LARGE SCALE GENOMIC DNA]</scope>
    <source>
        <strain evidence="3">JCM 17441</strain>
    </source>
</reference>
<keyword evidence="2" id="KW-0489">Methyltransferase</keyword>
<name>A0ABP8DGM1_9ACTN</name>
<accession>A0ABP8DGM1</accession>
<comment type="caution">
    <text evidence="2">The sequence shown here is derived from an EMBL/GenBank/DDBJ whole genome shotgun (WGS) entry which is preliminary data.</text>
</comment>
<dbReference type="GO" id="GO:0032259">
    <property type="term" value="P:methylation"/>
    <property type="evidence" value="ECO:0007669"/>
    <property type="project" value="UniProtKB-KW"/>
</dbReference>
<dbReference type="CDD" id="cd02440">
    <property type="entry name" value="AdoMet_MTases"/>
    <property type="match status" value="1"/>
</dbReference>
<dbReference type="Proteomes" id="UP001500620">
    <property type="component" value="Unassembled WGS sequence"/>
</dbReference>
<gene>
    <name evidence="2" type="ORF">GCM10022255_064890</name>
</gene>
<keyword evidence="2" id="KW-0808">Transferase</keyword>
<dbReference type="EMBL" id="BAABAT010000021">
    <property type="protein sequence ID" value="GAA4255559.1"/>
    <property type="molecule type" value="Genomic_DNA"/>
</dbReference>
<dbReference type="Pfam" id="PF13847">
    <property type="entry name" value="Methyltransf_31"/>
    <property type="match status" value="1"/>
</dbReference>
<evidence type="ECO:0000313" key="3">
    <source>
        <dbReference type="Proteomes" id="UP001500620"/>
    </source>
</evidence>
<organism evidence="2 3">
    <name type="scientific">Dactylosporangium darangshiense</name>
    <dbReference type="NCBI Taxonomy" id="579108"/>
    <lineage>
        <taxon>Bacteria</taxon>
        <taxon>Bacillati</taxon>
        <taxon>Actinomycetota</taxon>
        <taxon>Actinomycetes</taxon>
        <taxon>Micromonosporales</taxon>
        <taxon>Micromonosporaceae</taxon>
        <taxon>Dactylosporangium</taxon>
    </lineage>
</organism>
<evidence type="ECO:0000259" key="1">
    <source>
        <dbReference type="Pfam" id="PF13847"/>
    </source>
</evidence>
<dbReference type="GO" id="GO:0008168">
    <property type="term" value="F:methyltransferase activity"/>
    <property type="evidence" value="ECO:0007669"/>
    <property type="project" value="UniProtKB-KW"/>
</dbReference>
<dbReference type="SUPFAM" id="SSF53335">
    <property type="entry name" value="S-adenosyl-L-methionine-dependent methyltransferases"/>
    <property type="match status" value="1"/>
</dbReference>
<dbReference type="PANTHER" id="PTHR43464:SF3">
    <property type="entry name" value="SAM-DEPENDENT METHYLTRANSFERASE"/>
    <property type="match status" value="1"/>
</dbReference>
<feature type="domain" description="Methyltransferase" evidence="1">
    <location>
        <begin position="36"/>
        <end position="152"/>
    </location>
</feature>
<sequence length="250" mass="27802">MDILTMHEISEAGHRILNPFTEEKLMLLGEICRLRPGQRQLDLCCGKGEMLCRWADAFGIEGRGVDISEAFLPVARARAVELGVADRVTFDLGEAAEAAKAEHMQYDIVSCIGATWIGGGLAGTADLMRPALVDGGLLLIGEPWWAEDTPDEAYAAVGMEREDYTTLEGTLDRIEGAGLELLEMVAADGDSWDRYVASQWWAVSDWLRENAGSADAPAMRQYLETCRRGYVRFQRRYMGWGIFVCRVTER</sequence>
<dbReference type="InterPro" id="IPR029063">
    <property type="entry name" value="SAM-dependent_MTases_sf"/>
</dbReference>
<protein>
    <submittedName>
        <fullName evidence="2">Methyltransferase domain-containing protein</fullName>
    </submittedName>
</protein>
<dbReference type="RefSeq" id="WP_345132560.1">
    <property type="nucleotide sequence ID" value="NZ_BAABAT010000021.1"/>
</dbReference>
<dbReference type="InterPro" id="IPR025714">
    <property type="entry name" value="Methyltranfer_dom"/>
</dbReference>
<dbReference type="PANTHER" id="PTHR43464">
    <property type="entry name" value="METHYLTRANSFERASE"/>
    <property type="match status" value="1"/>
</dbReference>
<dbReference type="Gene3D" id="3.40.50.150">
    <property type="entry name" value="Vaccinia Virus protein VP39"/>
    <property type="match status" value="1"/>
</dbReference>
<keyword evidence="3" id="KW-1185">Reference proteome</keyword>